<proteinExistence type="predicted"/>
<feature type="compositionally biased region" description="Polar residues" evidence="1">
    <location>
        <begin position="41"/>
        <end position="53"/>
    </location>
</feature>
<evidence type="ECO:0008006" key="4">
    <source>
        <dbReference type="Google" id="ProtNLM"/>
    </source>
</evidence>
<dbReference type="RefSeq" id="WP_108885747.1">
    <property type="nucleotide sequence ID" value="NZ_OMOJ01000002.1"/>
</dbReference>
<dbReference type="Proteomes" id="UP000244904">
    <property type="component" value="Unassembled WGS sequence"/>
</dbReference>
<dbReference type="Pfam" id="PF11150">
    <property type="entry name" value="DUF2927"/>
    <property type="match status" value="1"/>
</dbReference>
<reference evidence="3" key="1">
    <citation type="submission" date="2018-03" db="EMBL/GenBank/DDBJ databases">
        <authorList>
            <person name="Rodrigo-Torres L."/>
            <person name="Arahal R. D."/>
            <person name="Lucena T."/>
        </authorList>
    </citation>
    <scope>NUCLEOTIDE SEQUENCE [LARGE SCALE GENOMIC DNA]</scope>
    <source>
        <strain evidence="3">CECT 8871</strain>
    </source>
</reference>
<evidence type="ECO:0000313" key="3">
    <source>
        <dbReference type="Proteomes" id="UP000244904"/>
    </source>
</evidence>
<dbReference type="OrthoDB" id="3295600at2"/>
<evidence type="ECO:0000313" key="2">
    <source>
        <dbReference type="EMBL" id="SPF79917.1"/>
    </source>
</evidence>
<sequence length="322" mass="34813">MAGGWPIRGVGFAALLWLAACVPGPQGPVTHGVKPQARPDNLQTTGAPTPQRSGESRALAQYYARVEQDLLDQGLLRTDAGNGPDTPFDAATLARNFEYIALQDEYVRGRGLERSGGTLGPVKKWQRPIRVAAEFGATVPASQREKDRTSLARYVQRLSALTGHSMSMVDSDPNFVVMFVGEDDKAIIKPRILSLVPNLNTASLRIFDTLPRSIHCLVVAFSSQPGGYSYGQAVAVIRAEHPDLMRLSCIHEEVAQGLGLGNDSPRARPSIFNDDDEFALLTGHDELLLKILYNSRLTPGMSAETARPIVREIAASLMGGPS</sequence>
<protein>
    <recommendedName>
        <fullName evidence="4">DUF2927 domain-containing protein</fullName>
    </recommendedName>
</protein>
<name>A0A2R8AVF8_9RHOB</name>
<dbReference type="InterPro" id="IPR021323">
    <property type="entry name" value="DUF2927"/>
</dbReference>
<dbReference type="AlphaFoldDB" id="A0A2R8AVF8"/>
<keyword evidence="3" id="KW-1185">Reference proteome</keyword>
<evidence type="ECO:0000256" key="1">
    <source>
        <dbReference type="SAM" id="MobiDB-lite"/>
    </source>
</evidence>
<dbReference type="EMBL" id="OMOJ01000002">
    <property type="protein sequence ID" value="SPF79917.1"/>
    <property type="molecule type" value="Genomic_DNA"/>
</dbReference>
<organism evidence="2 3">
    <name type="scientific">Pseudoprimorskyibacter insulae</name>
    <dbReference type="NCBI Taxonomy" id="1695997"/>
    <lineage>
        <taxon>Bacteria</taxon>
        <taxon>Pseudomonadati</taxon>
        <taxon>Pseudomonadota</taxon>
        <taxon>Alphaproteobacteria</taxon>
        <taxon>Rhodobacterales</taxon>
        <taxon>Paracoccaceae</taxon>
        <taxon>Pseudoprimorskyibacter</taxon>
    </lineage>
</organism>
<accession>A0A2R8AVF8</accession>
<gene>
    <name evidence="2" type="ORF">PRI8871_01719</name>
</gene>
<feature type="region of interest" description="Disordered" evidence="1">
    <location>
        <begin position="29"/>
        <end position="56"/>
    </location>
</feature>